<dbReference type="NCBIfam" id="NF003802">
    <property type="entry name" value="PRK05388.1"/>
    <property type="match status" value="1"/>
</dbReference>
<keyword evidence="8" id="KW-0511">Multifunctional enzyme</keyword>
<evidence type="ECO:0000313" key="9">
    <source>
        <dbReference type="EMBL" id="XCN13117.1"/>
    </source>
</evidence>
<gene>
    <name evidence="8 9" type="primary">argJ</name>
    <name evidence="9" type="ORF">R1Y80_05460</name>
</gene>
<sequence>MSVTAAQGFSAAGIAAGIKESGNPDLALVVNNGPRRAAAGVFTSNRVKAAPVLWSEQVLKGGEVTAVVLNSGGANACTGPQGFQDTHATAEKAAEVLDGHSAGEVAVASTGLIGILLPMDKLLPGIEQAAAALSEHGGEKAAIAIKTTDTVHKTAVAGGDGWTVGGMAKGAGMLAPGLATMLVVLTTDADVEAPALDAALREATRTTFDRVDSDGCMSTNDTVLLLASGASGITPEQDAFAEAVQAVCADLARQLIGDAEGASKDIRIEVINAATEDDAVEVGRSIARNNLLKCAIHGEDPNWGRVLSAIGTTKAAFEPDQLNVAINDVWVCKNGGVGEDRDLVDMRYREVKITADLAAGTESAVIWANDLTADYVHENSAYSS</sequence>
<feature type="binding site" evidence="8">
    <location>
        <position position="180"/>
    </location>
    <ligand>
        <name>substrate</name>
    </ligand>
</feature>
<evidence type="ECO:0000256" key="3">
    <source>
        <dbReference type="ARBA" id="ARBA00011475"/>
    </source>
</evidence>
<comment type="subcellular location">
    <subcellularLocation>
        <location evidence="1 8">Cytoplasm</location>
    </subcellularLocation>
</comment>
<protein>
    <recommendedName>
        <fullName evidence="8">Arginine biosynthesis bifunctional protein ArgJ</fullName>
    </recommendedName>
    <domain>
        <recommendedName>
            <fullName evidence="8">Glutamate N-acetyltransferase</fullName>
            <ecNumber evidence="8">2.3.1.35</ecNumber>
        </recommendedName>
        <alternativeName>
            <fullName evidence="8">Ornithine acetyltransferase</fullName>
            <shortName evidence="8">OATase</shortName>
        </alternativeName>
        <alternativeName>
            <fullName evidence="8">Ornithine transacetylase</fullName>
        </alternativeName>
    </domain>
    <domain>
        <recommendedName>
            <fullName evidence="8">Amino-acid acetyltransferase</fullName>
            <ecNumber evidence="8">2.3.1.1</ecNumber>
        </recommendedName>
        <alternativeName>
            <fullName evidence="8">N-acetylglutamate synthase</fullName>
            <shortName evidence="8">AGSase</shortName>
        </alternativeName>
    </domain>
    <component>
        <recommendedName>
            <fullName evidence="8">Arginine biosynthesis bifunctional protein ArgJ alpha chain</fullName>
        </recommendedName>
    </component>
    <component>
        <recommendedName>
            <fullName evidence="8">Arginine biosynthesis bifunctional protein ArgJ beta chain</fullName>
        </recommendedName>
    </component>
</protein>
<dbReference type="GeneID" id="91291514"/>
<reference evidence="9" key="1">
    <citation type="submission" date="2023-10" db="EMBL/GenBank/DDBJ databases">
        <title>Complete genome sequence of Streptomyces sp. JL1001.</title>
        <authorList>
            <person name="Jiang L."/>
        </authorList>
    </citation>
    <scope>NUCLEOTIDE SEQUENCE</scope>
    <source>
        <strain evidence="9">JL1001</strain>
    </source>
</reference>
<dbReference type="InterPro" id="IPR016117">
    <property type="entry name" value="ArgJ-like_dom_sf"/>
</dbReference>
<comment type="pathway">
    <text evidence="8">Amino-acid biosynthesis; L-arginine biosynthesis; N(2)-acetyl-L-ornithine from L-glutamate: step 1/4.</text>
</comment>
<evidence type="ECO:0000256" key="6">
    <source>
        <dbReference type="ARBA" id="ARBA00022813"/>
    </source>
</evidence>
<dbReference type="NCBIfam" id="TIGR00120">
    <property type="entry name" value="ArgJ"/>
    <property type="match status" value="1"/>
</dbReference>
<evidence type="ECO:0000256" key="4">
    <source>
        <dbReference type="ARBA" id="ARBA00022490"/>
    </source>
</evidence>
<accession>A0AAU8KDV1</accession>
<keyword evidence="8" id="KW-0028">Amino-acid biosynthesis</keyword>
<dbReference type="InterPro" id="IPR002813">
    <property type="entry name" value="Arg_biosynth_ArgJ"/>
</dbReference>
<keyword evidence="6 8" id="KW-0068">Autocatalytic cleavage</keyword>
<keyword evidence="7 8" id="KW-0012">Acyltransferase</keyword>
<feature type="site" description="Cleavage; by autolysis" evidence="8">
    <location>
        <begin position="179"/>
        <end position="180"/>
    </location>
</feature>
<dbReference type="Gene3D" id="3.60.70.12">
    <property type="entry name" value="L-amino peptidase D-ALA esterase/amidase"/>
    <property type="match status" value="1"/>
</dbReference>
<feature type="chain" id="PRO_5043066633" description="Arginine biosynthesis bifunctional protein ArgJ alpha chain" evidence="8">
    <location>
        <begin position="1"/>
        <end position="179"/>
    </location>
</feature>
<feature type="binding site" evidence="8">
    <location>
        <position position="379"/>
    </location>
    <ligand>
        <name>substrate</name>
    </ligand>
</feature>
<dbReference type="Gene3D" id="3.10.20.340">
    <property type="entry name" value="ArgJ beta chain, C-terminal domain"/>
    <property type="match status" value="1"/>
</dbReference>
<feature type="site" description="Involved in the stabilization of negative charge on the oxyanion by the formation of the oxyanion hole" evidence="8">
    <location>
        <position position="110"/>
    </location>
</feature>
<evidence type="ECO:0000256" key="1">
    <source>
        <dbReference type="ARBA" id="ARBA00004496"/>
    </source>
</evidence>
<organism evidence="9">
    <name type="scientific">Streptomyces sp. JL1001</name>
    <dbReference type="NCBI Taxonomy" id="3078227"/>
    <lineage>
        <taxon>Bacteria</taxon>
        <taxon>Bacillati</taxon>
        <taxon>Actinomycetota</taxon>
        <taxon>Actinomycetes</taxon>
        <taxon>Kitasatosporales</taxon>
        <taxon>Streptomycetaceae</taxon>
        <taxon>Streptomyces</taxon>
    </lineage>
</organism>
<comment type="catalytic activity">
    <reaction evidence="8">
        <text>L-glutamate + acetyl-CoA = N-acetyl-L-glutamate + CoA + H(+)</text>
        <dbReference type="Rhea" id="RHEA:24292"/>
        <dbReference type="ChEBI" id="CHEBI:15378"/>
        <dbReference type="ChEBI" id="CHEBI:29985"/>
        <dbReference type="ChEBI" id="CHEBI:44337"/>
        <dbReference type="ChEBI" id="CHEBI:57287"/>
        <dbReference type="ChEBI" id="CHEBI:57288"/>
        <dbReference type="EC" id="2.3.1.1"/>
    </reaction>
</comment>
<dbReference type="HAMAP" id="MF_01106">
    <property type="entry name" value="ArgJ"/>
    <property type="match status" value="1"/>
</dbReference>
<dbReference type="PANTHER" id="PTHR23100:SF0">
    <property type="entry name" value="ARGININE BIOSYNTHESIS BIFUNCTIONAL PROTEIN ARGJ, MITOCHONDRIAL"/>
    <property type="match status" value="1"/>
</dbReference>
<dbReference type="PANTHER" id="PTHR23100">
    <property type="entry name" value="ARGININE BIOSYNTHESIS BIFUNCTIONAL PROTEIN ARGJ"/>
    <property type="match status" value="1"/>
</dbReference>
<dbReference type="SUPFAM" id="SSF56266">
    <property type="entry name" value="DmpA/ArgJ-like"/>
    <property type="match status" value="1"/>
</dbReference>
<dbReference type="AlphaFoldDB" id="A0AAU8KDV1"/>
<dbReference type="GO" id="GO:0004358">
    <property type="term" value="F:L-glutamate N-acetyltransferase activity, acting on acetyl-L-ornithine as donor"/>
    <property type="evidence" value="ECO:0007669"/>
    <property type="project" value="UniProtKB-UniRule"/>
</dbReference>
<dbReference type="GO" id="GO:0005737">
    <property type="term" value="C:cytoplasm"/>
    <property type="evidence" value="ECO:0007669"/>
    <property type="project" value="UniProtKB-SubCell"/>
</dbReference>
<dbReference type="Pfam" id="PF01960">
    <property type="entry name" value="ArgJ"/>
    <property type="match status" value="1"/>
</dbReference>
<dbReference type="InterPro" id="IPR042195">
    <property type="entry name" value="ArgJ_beta_C"/>
</dbReference>
<comment type="pathway">
    <text evidence="8">Amino-acid biosynthesis; L-arginine biosynthesis; L-ornithine and N-acetyl-L-glutamate from L-glutamate and N(2)-acetyl-L-ornithine (cyclic): step 1/1.</text>
</comment>
<evidence type="ECO:0000256" key="2">
    <source>
        <dbReference type="ARBA" id="ARBA00006774"/>
    </source>
</evidence>
<keyword evidence="4 8" id="KW-0963">Cytoplasm</keyword>
<dbReference type="GO" id="GO:0004042">
    <property type="term" value="F:L-glutamate N-acetyltransferase activity"/>
    <property type="evidence" value="ECO:0007669"/>
    <property type="project" value="UniProtKB-UniRule"/>
</dbReference>
<comment type="similarity">
    <text evidence="2 8">Belongs to the ArgJ family.</text>
</comment>
<evidence type="ECO:0000256" key="8">
    <source>
        <dbReference type="HAMAP-Rule" id="MF_01106"/>
    </source>
</evidence>
<evidence type="ECO:0000256" key="7">
    <source>
        <dbReference type="ARBA" id="ARBA00023315"/>
    </source>
</evidence>
<comment type="catalytic activity">
    <reaction evidence="8">
        <text>N(2)-acetyl-L-ornithine + L-glutamate = N-acetyl-L-glutamate + L-ornithine</text>
        <dbReference type="Rhea" id="RHEA:15349"/>
        <dbReference type="ChEBI" id="CHEBI:29985"/>
        <dbReference type="ChEBI" id="CHEBI:44337"/>
        <dbReference type="ChEBI" id="CHEBI:46911"/>
        <dbReference type="ChEBI" id="CHEBI:57805"/>
        <dbReference type="EC" id="2.3.1.35"/>
    </reaction>
</comment>
<feature type="chain" id="PRO_5043066634" description="Arginine biosynthesis bifunctional protein ArgJ beta chain" evidence="8">
    <location>
        <begin position="180"/>
        <end position="384"/>
    </location>
</feature>
<keyword evidence="8" id="KW-0055">Arginine biosynthesis</keyword>
<dbReference type="EMBL" id="CP136798">
    <property type="protein sequence ID" value="XCN13117.1"/>
    <property type="molecule type" value="Genomic_DNA"/>
</dbReference>
<feature type="active site" description="Nucleophile" evidence="8">
    <location>
        <position position="180"/>
    </location>
</feature>
<dbReference type="EC" id="2.3.1.1" evidence="8"/>
<keyword evidence="5 8" id="KW-0808">Transferase</keyword>
<evidence type="ECO:0000256" key="5">
    <source>
        <dbReference type="ARBA" id="ARBA00022679"/>
    </source>
</evidence>
<dbReference type="FunFam" id="3.10.20.340:FF:000003">
    <property type="entry name" value="Arginine biosynthesis bifunctional protein ArgJ"/>
    <property type="match status" value="1"/>
</dbReference>
<dbReference type="GO" id="GO:0006592">
    <property type="term" value="P:ornithine biosynthetic process"/>
    <property type="evidence" value="ECO:0007669"/>
    <property type="project" value="TreeGrafter"/>
</dbReference>
<dbReference type="CDD" id="cd02152">
    <property type="entry name" value="OAT"/>
    <property type="match status" value="1"/>
</dbReference>
<feature type="binding site" evidence="8">
    <location>
        <position position="260"/>
    </location>
    <ligand>
        <name>substrate</name>
    </ligand>
</feature>
<dbReference type="RefSeq" id="WP_032769531.1">
    <property type="nucleotide sequence ID" value="NZ_CP136798.1"/>
</dbReference>
<comment type="function">
    <text evidence="8">Catalyzes two activities which are involved in the cyclic version of arginine biosynthesis: the synthesis of N-acetylglutamate from glutamate and acetyl-CoA as the acetyl donor, and of ornithine by transacetylation between N(2)-acetylornithine and glutamate.</text>
</comment>
<feature type="binding site" evidence="8">
    <location>
        <position position="384"/>
    </location>
    <ligand>
        <name>substrate</name>
    </ligand>
</feature>
<comment type="subunit">
    <text evidence="3 8">Heterotetramer of two alpha and two beta chains.</text>
</comment>
<feature type="binding site" evidence="8">
    <location>
        <position position="147"/>
    </location>
    <ligand>
        <name>substrate</name>
    </ligand>
</feature>
<dbReference type="EC" id="2.3.1.35" evidence="8"/>
<feature type="site" description="Involved in the stabilization of negative charge on the oxyanion by the formation of the oxyanion hole" evidence="8">
    <location>
        <position position="111"/>
    </location>
</feature>
<feature type="binding site" evidence="8">
    <location>
        <position position="169"/>
    </location>
    <ligand>
        <name>substrate</name>
    </ligand>
</feature>
<dbReference type="GO" id="GO:0006526">
    <property type="term" value="P:L-arginine biosynthetic process"/>
    <property type="evidence" value="ECO:0007669"/>
    <property type="project" value="UniProtKB-UniRule"/>
</dbReference>
<proteinExistence type="inferred from homology"/>
<name>A0AAU8KDV1_9ACTN</name>